<evidence type="ECO:0000256" key="2">
    <source>
        <dbReference type="PIRSR" id="PIRSR037318-50"/>
    </source>
</evidence>
<dbReference type="HOGENOM" id="CLU_081267_0_0_6"/>
<comment type="similarity">
    <text evidence="1">Belongs to the protein kinase superfamily. KdkA/rfaP family.</text>
</comment>
<dbReference type="AlphaFoldDB" id="K8WL72"/>
<dbReference type="OrthoDB" id="9782725at2"/>
<keyword evidence="1 3" id="KW-0418">Kinase</keyword>
<reference evidence="3 4" key="1">
    <citation type="journal article" date="2012" name="BMC Genomics">
        <title>Comparative genomics of bacteria in the genus Providencia isolated from wild Drosophila melanogaster.</title>
        <authorList>
            <person name="Galac M.R."/>
            <person name="Lazzaro B.P."/>
        </authorList>
    </citation>
    <scope>NUCLEOTIDE SEQUENCE [LARGE SCALE GENOMIC DNA]</scope>
    <source>
        <strain evidence="3 4">DSM 19967</strain>
    </source>
</reference>
<keyword evidence="1" id="KW-0448">Lipopolysaccharide biosynthesis</keyword>
<comment type="function">
    <text evidence="1">Kinase involved in the biosynthesis of the core oligosaccharide region of lipopolysaccharide (LPS). Catalyzes the phosphorylation of heptose I (HepI), the first heptose added to the Kdo2-lipid A module.</text>
</comment>
<dbReference type="EC" id="2.7.1.-" evidence="1"/>
<comment type="caution">
    <text evidence="3">The sequence shown here is derived from an EMBL/GenBank/DDBJ whole genome shotgun (WGS) entry which is preliminary data.</text>
</comment>
<dbReference type="GO" id="GO:0005524">
    <property type="term" value="F:ATP binding"/>
    <property type="evidence" value="ECO:0007669"/>
    <property type="project" value="UniProtKB-UniRule"/>
</dbReference>
<dbReference type="Proteomes" id="UP000010290">
    <property type="component" value="Chromosome"/>
</dbReference>
<keyword evidence="1" id="KW-0067">ATP-binding</keyword>
<dbReference type="GO" id="GO:0016301">
    <property type="term" value="F:kinase activity"/>
    <property type="evidence" value="ECO:0007669"/>
    <property type="project" value="UniProtKB-UniRule"/>
</dbReference>
<dbReference type="InterPro" id="IPR011009">
    <property type="entry name" value="Kinase-like_dom_sf"/>
</dbReference>
<keyword evidence="1" id="KW-0547">Nucleotide-binding</keyword>
<dbReference type="NCBIfam" id="NF011703">
    <property type="entry name" value="PRK15123.1"/>
    <property type="match status" value="1"/>
</dbReference>
<feature type="active site" evidence="2">
    <location>
        <position position="162"/>
    </location>
</feature>
<dbReference type="EMBL" id="AKKN01000002">
    <property type="protein sequence ID" value="EKT61304.1"/>
    <property type="molecule type" value="Genomic_DNA"/>
</dbReference>
<sequence>MIECKSPFNKLWEGKDPFHEVNLITGETYRHVKNRRTLQFFIDGESFFIKLHYGITITEILKNIVSLRLPVLDARQEWNAIKHLEKHNISTMDAYAVGVKGINPLTRQSFLITKDLNPAISLEDYCRDWHTNKPSFNVKFKFIQELASVVSAMHASGLNHRDCYLCHFLLDENTYNADGKIKLYIIDLHRAQIRNKVPKRWRDKDLIGLYFSSLDIGLTNRDIYRFLKVYFRSNLRSIFQSQIALIKKTKEKAAVIKERTERRGL</sequence>
<name>K8WL72_9GAMM</name>
<gene>
    <name evidence="3" type="ORF">OO7_01326</name>
</gene>
<dbReference type="Pfam" id="PF06293">
    <property type="entry name" value="Kdo"/>
    <property type="match status" value="1"/>
</dbReference>
<dbReference type="SUPFAM" id="SSF56112">
    <property type="entry name" value="Protein kinase-like (PK-like)"/>
    <property type="match status" value="1"/>
</dbReference>
<dbReference type="Gene3D" id="1.10.510.10">
    <property type="entry name" value="Transferase(Phosphotransferase) domain 1"/>
    <property type="match status" value="1"/>
</dbReference>
<dbReference type="PIRSF" id="PIRSF037318">
    <property type="entry name" value="RfaP"/>
    <property type="match status" value="1"/>
</dbReference>
<evidence type="ECO:0000256" key="1">
    <source>
        <dbReference type="PIRNR" id="PIRNR037318"/>
    </source>
</evidence>
<protein>
    <recommendedName>
        <fullName evidence="1">Lipopolysaccharide core heptose(I) kinase</fullName>
        <ecNumber evidence="1">2.7.1.-</ecNumber>
    </recommendedName>
</protein>
<evidence type="ECO:0000313" key="4">
    <source>
        <dbReference type="Proteomes" id="UP000010290"/>
    </source>
</evidence>
<proteinExistence type="inferred from homology"/>
<dbReference type="RefSeq" id="WP_008914159.1">
    <property type="nucleotide sequence ID" value="NZ_CM001773.1"/>
</dbReference>
<comment type="pathway">
    <text evidence="1">Bacterial outer membrane biogenesis; LPS core biosynthesis.</text>
</comment>
<dbReference type="InterPro" id="IPR017172">
    <property type="entry name" value="Lsacc_core_hep_kinase_RfaP"/>
</dbReference>
<dbReference type="GO" id="GO:0009244">
    <property type="term" value="P:lipopolysaccharide core region biosynthetic process"/>
    <property type="evidence" value="ECO:0007669"/>
    <property type="project" value="UniProtKB-UniRule"/>
</dbReference>
<accession>K8WL72</accession>
<keyword evidence="4" id="KW-1185">Reference proteome</keyword>
<dbReference type="UniPathway" id="UPA00958"/>
<keyword evidence="1" id="KW-0808">Transferase</keyword>
<dbReference type="PATRIC" id="fig|1141660.3.peg.261"/>
<organism evidence="3 4">
    <name type="scientific">Providencia sneebia DSM 19967</name>
    <dbReference type="NCBI Taxonomy" id="1141660"/>
    <lineage>
        <taxon>Bacteria</taxon>
        <taxon>Pseudomonadati</taxon>
        <taxon>Pseudomonadota</taxon>
        <taxon>Gammaproteobacteria</taxon>
        <taxon>Enterobacterales</taxon>
        <taxon>Morganellaceae</taxon>
        <taxon>Providencia</taxon>
    </lineage>
</organism>
<evidence type="ECO:0000313" key="3">
    <source>
        <dbReference type="EMBL" id="EKT61304.1"/>
    </source>
</evidence>